<evidence type="ECO:0000313" key="2">
    <source>
        <dbReference type="EMBL" id="BAG13906.1"/>
    </source>
</evidence>
<sequence>MTSKVYFLSWDMRNELYNFLKAAMIFNHVKARNLLAVKIHFGEDGNEGYIKPEYVLPVVKIAREKTAYPFLTDASTIYVGKRSDAYHHILTANKHGFTVEKCGCPIIIADGLRGNTEEEVEVNLKYFKTVAIAREIYNADNFIFMSHFKGHEITGFGGALKNIGMGCGSKAGKYAMHHLSKPTVSQKLCSGCRTCVKYCCQKALSLVSNKIVMDKEKCAGCGQCIVNCVFKVFKLKWNEDPPAVQEKMIEYASGVLKDKKSAYINFLNHISKYCDCFALAKNEPLMSDVGIVAGIDPVAVDQASYDLVNKAFGKNFFKEIFPEIDPTIQLKYAQELGLGSRDYELIKYIL</sequence>
<dbReference type="HOGENOM" id="CLU_046240_0_0_0"/>
<dbReference type="InterPro" id="IPR007160">
    <property type="entry name" value="DUF362"/>
</dbReference>
<dbReference type="PROSITE" id="PS51379">
    <property type="entry name" value="4FE4S_FER_2"/>
    <property type="match status" value="2"/>
</dbReference>
<dbReference type="STRING" id="471821.TGRD_423"/>
<organism evidence="2 3">
    <name type="scientific">Endomicrobium trichonymphae</name>
    <dbReference type="NCBI Taxonomy" id="1408204"/>
    <lineage>
        <taxon>Bacteria</taxon>
        <taxon>Pseudomonadati</taxon>
        <taxon>Elusimicrobiota</taxon>
        <taxon>Endomicrobiia</taxon>
        <taxon>Endomicrobiales</taxon>
        <taxon>Endomicrobiaceae</taxon>
        <taxon>Candidatus Endomicrobiellum</taxon>
    </lineage>
</organism>
<proteinExistence type="predicted"/>
<dbReference type="SUPFAM" id="SSF54862">
    <property type="entry name" value="4Fe-4S ferredoxins"/>
    <property type="match status" value="1"/>
</dbReference>
<dbReference type="Gene3D" id="3.30.70.20">
    <property type="match status" value="1"/>
</dbReference>
<accession>B1H074</accession>
<dbReference type="PATRIC" id="fig|471821.5.peg.685"/>
<dbReference type="Proteomes" id="UP000001691">
    <property type="component" value="Chromosome"/>
</dbReference>
<feature type="domain" description="4Fe-4S ferredoxin-type" evidence="1">
    <location>
        <begin position="209"/>
        <end position="238"/>
    </location>
</feature>
<feature type="domain" description="4Fe-4S ferredoxin-type" evidence="1">
    <location>
        <begin position="180"/>
        <end position="208"/>
    </location>
</feature>
<dbReference type="RefSeq" id="WP_015423432.1">
    <property type="nucleotide sequence ID" value="NC_020419.1"/>
</dbReference>
<dbReference type="EMBL" id="AP009510">
    <property type="protein sequence ID" value="BAG13906.1"/>
    <property type="molecule type" value="Genomic_DNA"/>
</dbReference>
<keyword evidence="3" id="KW-1185">Reference proteome</keyword>
<dbReference type="AlphaFoldDB" id="B1H074"/>
<dbReference type="Pfam" id="PF04015">
    <property type="entry name" value="DUF362"/>
    <property type="match status" value="1"/>
</dbReference>
<evidence type="ECO:0000313" key="3">
    <source>
        <dbReference type="Proteomes" id="UP000001691"/>
    </source>
</evidence>
<reference evidence="3" key="1">
    <citation type="journal article" date="2008" name="Proc. Natl. Acad. Sci. U.S.A.">
        <title>Complete genome of the uncultured termite group 1 bacteria in a single host protist cell.</title>
        <authorList>
            <person name="Hongoh Y."/>
            <person name="Sharma V.K."/>
            <person name="Prakash T."/>
            <person name="Noda S."/>
            <person name="Taylor T.D."/>
            <person name="Kudo T."/>
            <person name="Sakaki Y."/>
            <person name="Toyoda A."/>
            <person name="Hattori M."/>
            <person name="Ohkuma M."/>
        </authorList>
    </citation>
    <scope>NUCLEOTIDE SEQUENCE [LARGE SCALE GENOMIC DNA]</scope>
    <source>
        <strain evidence="3">Rs-D17 genomovar Ri2008</strain>
    </source>
</reference>
<dbReference type="KEGG" id="rsd:TGRD_419"/>
<protein>
    <submittedName>
        <fullName evidence="2">Conserved Fe-S center protein</fullName>
    </submittedName>
</protein>
<name>B1H074_ENDTX</name>
<dbReference type="InterPro" id="IPR017896">
    <property type="entry name" value="4Fe4S_Fe-S-bd"/>
</dbReference>
<evidence type="ECO:0000259" key="1">
    <source>
        <dbReference type="PROSITE" id="PS51379"/>
    </source>
</evidence>
<gene>
    <name evidence="2" type="ordered locus">TGRD_419</name>
</gene>